<evidence type="ECO:0000313" key="12">
    <source>
        <dbReference type="WBParaSite" id="ACAC_0000145101-mRNA-1"/>
    </source>
</evidence>
<evidence type="ECO:0000256" key="5">
    <source>
        <dbReference type="ARBA" id="ARBA00023136"/>
    </source>
</evidence>
<dbReference type="WBParaSite" id="ACAC_0000145101-mRNA-1">
    <property type="protein sequence ID" value="ACAC_0000145101-mRNA-1"/>
    <property type="gene ID" value="ACAC_0000145101"/>
</dbReference>
<dbReference type="STRING" id="6313.A0A0K0CVR4"/>
<reference evidence="11" key="1">
    <citation type="submission" date="2012-09" db="EMBL/GenBank/DDBJ databases">
        <authorList>
            <person name="Martin A.A."/>
        </authorList>
    </citation>
    <scope>NUCLEOTIDE SEQUENCE</scope>
</reference>
<feature type="domain" description="G-protein coupled receptors family 1 profile" evidence="10">
    <location>
        <begin position="84"/>
        <end position="373"/>
    </location>
</feature>
<dbReference type="SUPFAM" id="SSF81321">
    <property type="entry name" value="Family A G protein-coupled receptor-like"/>
    <property type="match status" value="1"/>
</dbReference>
<feature type="transmembrane region" description="Helical" evidence="9">
    <location>
        <begin position="48"/>
        <end position="67"/>
    </location>
</feature>
<keyword evidence="2 8" id="KW-0812">Transmembrane</keyword>
<feature type="transmembrane region" description="Helical" evidence="9">
    <location>
        <begin position="160"/>
        <end position="180"/>
    </location>
</feature>
<accession>A0A0K0CVR4</accession>
<sequence length="430" mass="49028">MVHPSGIDQRRELHPLSFTLIRAYYVNIINSVDIDHTLYEPSMDEPSIVSSVLLLHCIVGSSTPFIMLLSSNLLYWISAVGVCASAYTLAVIAVERYYAICRPLQSRKWKTKKRALLTISMVWIFSFACNFGTLFIFDSVRYRTQWTCDTYGGPLVNLLYQLYVTLVLLFIPLCVMVSLYGHVIYSLSTAIVGDNPVEQRQSFQKTGMLGFSEAINRSENHKLVGDLAGMVKTLFVLFFWCHGMESNPRRASRSPNPLSLILLSYNYTPIFEILLFAYSFFAVDALSEYLSIVRFSLSFRFRFQEKILMAKKKVTRMLMTIVVAFAVCWLPNFLWWLLVRASDFAGAPVWHSGLNMALTALTYISSTTNPITYCFMNKGFRSSVLVLSRSQKSHRVLAFSKVTEHLRILVKTVYFHNFGTKPPPSLQTLP</sequence>
<feature type="transmembrane region" description="Helical" evidence="9">
    <location>
        <begin position="358"/>
        <end position="376"/>
    </location>
</feature>
<evidence type="ECO:0000256" key="2">
    <source>
        <dbReference type="ARBA" id="ARBA00022692"/>
    </source>
</evidence>
<reference evidence="12" key="2">
    <citation type="submission" date="2017-02" db="UniProtKB">
        <authorList>
            <consortium name="WormBaseParasite"/>
        </authorList>
    </citation>
    <scope>IDENTIFICATION</scope>
</reference>
<evidence type="ECO:0000256" key="9">
    <source>
        <dbReference type="SAM" id="Phobius"/>
    </source>
</evidence>
<evidence type="ECO:0000259" key="10">
    <source>
        <dbReference type="PROSITE" id="PS50262"/>
    </source>
</evidence>
<keyword evidence="3 9" id="KW-1133">Transmembrane helix</keyword>
<keyword evidence="11" id="KW-1185">Reference proteome</keyword>
<name>A0A0K0CVR4_ANGCA</name>
<dbReference type="GO" id="GO:0005886">
    <property type="term" value="C:plasma membrane"/>
    <property type="evidence" value="ECO:0007669"/>
    <property type="project" value="TreeGrafter"/>
</dbReference>
<evidence type="ECO:0000256" key="1">
    <source>
        <dbReference type="ARBA" id="ARBA00004141"/>
    </source>
</evidence>
<protein>
    <submittedName>
        <fullName evidence="12">G_PROTEIN_RECEP_F1_2 domain-containing protein</fullName>
    </submittedName>
</protein>
<proteinExistence type="inferred from homology"/>
<dbReference type="AlphaFoldDB" id="A0A0K0CVR4"/>
<dbReference type="PANTHER" id="PTHR45695:SF15">
    <property type="entry name" value="OPSIN RH2"/>
    <property type="match status" value="1"/>
</dbReference>
<evidence type="ECO:0000256" key="3">
    <source>
        <dbReference type="ARBA" id="ARBA00022989"/>
    </source>
</evidence>
<evidence type="ECO:0000256" key="8">
    <source>
        <dbReference type="RuleBase" id="RU000688"/>
    </source>
</evidence>
<feature type="transmembrane region" description="Helical" evidence="9">
    <location>
        <begin position="73"/>
        <end position="94"/>
    </location>
</feature>
<dbReference type="InterPro" id="IPR000276">
    <property type="entry name" value="GPCR_Rhodpsn"/>
</dbReference>
<evidence type="ECO:0000313" key="11">
    <source>
        <dbReference type="Proteomes" id="UP000035642"/>
    </source>
</evidence>
<keyword evidence="4 8" id="KW-0297">G-protein coupled receptor</keyword>
<feature type="transmembrane region" description="Helical" evidence="9">
    <location>
        <begin position="223"/>
        <end position="240"/>
    </location>
</feature>
<evidence type="ECO:0000256" key="6">
    <source>
        <dbReference type="ARBA" id="ARBA00023170"/>
    </source>
</evidence>
<dbReference type="GO" id="GO:0004930">
    <property type="term" value="F:G protein-coupled receptor activity"/>
    <property type="evidence" value="ECO:0007669"/>
    <property type="project" value="UniProtKB-KW"/>
</dbReference>
<evidence type="ECO:0000256" key="4">
    <source>
        <dbReference type="ARBA" id="ARBA00023040"/>
    </source>
</evidence>
<comment type="subcellular location">
    <subcellularLocation>
        <location evidence="1">Membrane</location>
        <topology evidence="1">Multi-pass membrane protein</topology>
    </subcellularLocation>
</comment>
<dbReference type="Pfam" id="PF00001">
    <property type="entry name" value="7tm_1"/>
    <property type="match status" value="1"/>
</dbReference>
<feature type="transmembrane region" description="Helical" evidence="9">
    <location>
        <begin position="115"/>
        <end position="137"/>
    </location>
</feature>
<dbReference type="PROSITE" id="PS50262">
    <property type="entry name" value="G_PROTEIN_RECEP_F1_2"/>
    <property type="match status" value="1"/>
</dbReference>
<organism evidence="11 12">
    <name type="scientific">Angiostrongylus cantonensis</name>
    <name type="common">Rat lungworm</name>
    <dbReference type="NCBI Taxonomy" id="6313"/>
    <lineage>
        <taxon>Eukaryota</taxon>
        <taxon>Metazoa</taxon>
        <taxon>Ecdysozoa</taxon>
        <taxon>Nematoda</taxon>
        <taxon>Chromadorea</taxon>
        <taxon>Rhabditida</taxon>
        <taxon>Rhabditina</taxon>
        <taxon>Rhabditomorpha</taxon>
        <taxon>Strongyloidea</taxon>
        <taxon>Metastrongylidae</taxon>
        <taxon>Angiostrongylus</taxon>
    </lineage>
</organism>
<keyword evidence="7 8" id="KW-0807">Transducer</keyword>
<dbReference type="Gene3D" id="1.20.1070.10">
    <property type="entry name" value="Rhodopsin 7-helix transmembrane proteins"/>
    <property type="match status" value="1"/>
</dbReference>
<dbReference type="InterPro" id="IPR017452">
    <property type="entry name" value="GPCR_Rhodpsn_7TM"/>
</dbReference>
<keyword evidence="6 8" id="KW-0675">Receptor</keyword>
<dbReference type="PRINTS" id="PR00237">
    <property type="entry name" value="GPCRRHODOPSN"/>
</dbReference>
<feature type="transmembrane region" description="Helical" evidence="9">
    <location>
        <begin position="318"/>
        <end position="338"/>
    </location>
</feature>
<keyword evidence="5 9" id="KW-0472">Membrane</keyword>
<dbReference type="PANTHER" id="PTHR45695">
    <property type="entry name" value="LEUCOKININ RECEPTOR-RELATED"/>
    <property type="match status" value="1"/>
</dbReference>
<dbReference type="Proteomes" id="UP000035642">
    <property type="component" value="Unassembled WGS sequence"/>
</dbReference>
<evidence type="ECO:0000256" key="7">
    <source>
        <dbReference type="ARBA" id="ARBA00023224"/>
    </source>
</evidence>
<comment type="similarity">
    <text evidence="8">Belongs to the G-protein coupled receptor 1 family.</text>
</comment>
<dbReference type="PROSITE" id="PS00237">
    <property type="entry name" value="G_PROTEIN_RECEP_F1_1"/>
    <property type="match status" value="1"/>
</dbReference>